<sequence length="303" mass="36371">MRKYLSLIFIVITSTFVGAQNLNLRKIIQKSDLIIAIRDYQSEVIWVNDVTYKTYIKVDKTDSTNIFIFRNKIAAVPPKLILRKYTDNEDFYSDLAITKSACALNAYDPGKSYYNLFFIKKEKDEYRILMHLPMLEWEQRENYRHQIETICGVENIKKLKDRFAKTLDWFMENGLTPDSDFIEYYKSKKIITDTIQYSEKQYEKALQQFHNGKEDILPIVRKKYFDQVKQYYIQKMENILKIDQPEFQDYYAFDKAFYAIIGNRLDYESIDYVLYGYLTADKFDKYDKKIIMEHLLKLVKESI</sequence>
<dbReference type="AlphaFoldDB" id="A0A1I1IS29"/>
<dbReference type="EMBL" id="FOLE01000005">
    <property type="protein sequence ID" value="SFC39069.1"/>
    <property type="molecule type" value="Genomic_DNA"/>
</dbReference>
<name>A0A1I1IS29_9BACT</name>
<gene>
    <name evidence="1" type="ORF">SAMN05421780_10574</name>
</gene>
<dbReference type="STRING" id="927664.SAMN05421780_10574"/>
<dbReference type="Proteomes" id="UP000199514">
    <property type="component" value="Unassembled WGS sequence"/>
</dbReference>
<protein>
    <submittedName>
        <fullName evidence="1">Uncharacterized protein</fullName>
    </submittedName>
</protein>
<evidence type="ECO:0000313" key="2">
    <source>
        <dbReference type="Proteomes" id="UP000199514"/>
    </source>
</evidence>
<organism evidence="1 2">
    <name type="scientific">Flexibacter flexilis DSM 6793</name>
    <dbReference type="NCBI Taxonomy" id="927664"/>
    <lineage>
        <taxon>Bacteria</taxon>
        <taxon>Pseudomonadati</taxon>
        <taxon>Bacteroidota</taxon>
        <taxon>Cytophagia</taxon>
        <taxon>Cytophagales</taxon>
        <taxon>Flexibacteraceae</taxon>
        <taxon>Flexibacter</taxon>
    </lineage>
</organism>
<proteinExistence type="predicted"/>
<keyword evidence="2" id="KW-1185">Reference proteome</keyword>
<evidence type="ECO:0000313" key="1">
    <source>
        <dbReference type="EMBL" id="SFC39069.1"/>
    </source>
</evidence>
<reference evidence="1 2" key="1">
    <citation type="submission" date="2016-10" db="EMBL/GenBank/DDBJ databases">
        <authorList>
            <person name="de Groot N.N."/>
        </authorList>
    </citation>
    <scope>NUCLEOTIDE SEQUENCE [LARGE SCALE GENOMIC DNA]</scope>
    <source>
        <strain evidence="1 2">DSM 6793</strain>
    </source>
</reference>
<accession>A0A1I1IS29</accession>
<dbReference type="RefSeq" id="WP_091511546.1">
    <property type="nucleotide sequence ID" value="NZ_FOLE01000005.1"/>
</dbReference>
<dbReference type="OrthoDB" id="1375051at2"/>